<keyword evidence="2" id="KW-1185">Reference proteome</keyword>
<protein>
    <submittedName>
        <fullName evidence="1">Uncharacterized protein</fullName>
    </submittedName>
</protein>
<comment type="caution">
    <text evidence="1">The sequence shown here is derived from an EMBL/GenBank/DDBJ whole genome shotgun (WGS) entry which is preliminary data.</text>
</comment>
<accession>A0AAV5L6T8</accession>
<evidence type="ECO:0000313" key="2">
    <source>
        <dbReference type="Proteomes" id="UP001054252"/>
    </source>
</evidence>
<dbReference type="EMBL" id="BPVZ01000098">
    <property type="protein sequence ID" value="GKV32971.1"/>
    <property type="molecule type" value="Genomic_DNA"/>
</dbReference>
<reference evidence="1 2" key="1">
    <citation type="journal article" date="2021" name="Commun. Biol.">
        <title>The genome of Shorea leprosula (Dipterocarpaceae) highlights the ecological relevance of drought in aseasonal tropical rainforests.</title>
        <authorList>
            <person name="Ng K.K.S."/>
            <person name="Kobayashi M.J."/>
            <person name="Fawcett J.A."/>
            <person name="Hatakeyama M."/>
            <person name="Paape T."/>
            <person name="Ng C.H."/>
            <person name="Ang C.C."/>
            <person name="Tnah L.H."/>
            <person name="Lee C.T."/>
            <person name="Nishiyama T."/>
            <person name="Sese J."/>
            <person name="O'Brien M.J."/>
            <person name="Copetti D."/>
            <person name="Mohd Noor M.I."/>
            <person name="Ong R.C."/>
            <person name="Putra M."/>
            <person name="Sireger I.Z."/>
            <person name="Indrioko S."/>
            <person name="Kosugi Y."/>
            <person name="Izuno A."/>
            <person name="Isagi Y."/>
            <person name="Lee S.L."/>
            <person name="Shimizu K.K."/>
        </authorList>
    </citation>
    <scope>NUCLEOTIDE SEQUENCE [LARGE SCALE GENOMIC DNA]</scope>
    <source>
        <strain evidence="1">214</strain>
    </source>
</reference>
<organism evidence="1 2">
    <name type="scientific">Rubroshorea leprosula</name>
    <dbReference type="NCBI Taxonomy" id="152421"/>
    <lineage>
        <taxon>Eukaryota</taxon>
        <taxon>Viridiplantae</taxon>
        <taxon>Streptophyta</taxon>
        <taxon>Embryophyta</taxon>
        <taxon>Tracheophyta</taxon>
        <taxon>Spermatophyta</taxon>
        <taxon>Magnoliopsida</taxon>
        <taxon>eudicotyledons</taxon>
        <taxon>Gunneridae</taxon>
        <taxon>Pentapetalae</taxon>
        <taxon>rosids</taxon>
        <taxon>malvids</taxon>
        <taxon>Malvales</taxon>
        <taxon>Dipterocarpaceae</taxon>
        <taxon>Rubroshorea</taxon>
    </lineage>
</organism>
<name>A0AAV5L6T8_9ROSI</name>
<sequence length="35" mass="3909">MGQRSRASILFSAVCDGNNTYDLVIFMFLHTADKS</sequence>
<gene>
    <name evidence="1" type="ORF">SLEP1_g41531</name>
</gene>
<proteinExistence type="predicted"/>
<dbReference type="Proteomes" id="UP001054252">
    <property type="component" value="Unassembled WGS sequence"/>
</dbReference>
<evidence type="ECO:0000313" key="1">
    <source>
        <dbReference type="EMBL" id="GKV32971.1"/>
    </source>
</evidence>
<dbReference type="AlphaFoldDB" id="A0AAV5L6T8"/>